<feature type="repeat" description="TPR" evidence="3">
    <location>
        <begin position="537"/>
        <end position="570"/>
    </location>
</feature>
<feature type="repeat" description="TPR" evidence="3">
    <location>
        <begin position="571"/>
        <end position="604"/>
    </location>
</feature>
<feature type="repeat" description="TPR" evidence="3">
    <location>
        <begin position="605"/>
        <end position="638"/>
    </location>
</feature>
<feature type="repeat" description="TPR" evidence="3">
    <location>
        <begin position="503"/>
        <end position="536"/>
    </location>
</feature>
<feature type="transmembrane region" description="Helical" evidence="4">
    <location>
        <begin position="244"/>
        <end position="261"/>
    </location>
</feature>
<organism evidence="5 6">
    <name type="scientific">Desulfomonile tiedjei (strain ATCC 49306 / DSM 6799 / DCB-1)</name>
    <dbReference type="NCBI Taxonomy" id="706587"/>
    <lineage>
        <taxon>Bacteria</taxon>
        <taxon>Pseudomonadati</taxon>
        <taxon>Thermodesulfobacteriota</taxon>
        <taxon>Desulfomonilia</taxon>
        <taxon>Desulfomonilales</taxon>
        <taxon>Desulfomonilaceae</taxon>
        <taxon>Desulfomonile</taxon>
    </lineage>
</organism>
<accession>I4CAS4</accession>
<dbReference type="AlphaFoldDB" id="I4CAS4"/>
<feature type="transmembrane region" description="Helical" evidence="4">
    <location>
        <begin position="359"/>
        <end position="379"/>
    </location>
</feature>
<feature type="transmembrane region" description="Helical" evidence="4">
    <location>
        <begin position="171"/>
        <end position="189"/>
    </location>
</feature>
<dbReference type="Pfam" id="PF13424">
    <property type="entry name" value="TPR_12"/>
    <property type="match status" value="1"/>
</dbReference>
<dbReference type="STRING" id="706587.Desti_4025"/>
<dbReference type="PANTHER" id="PTHR44227:SF3">
    <property type="entry name" value="PROTEIN O-MANNOSYL-TRANSFERASE TMTC4"/>
    <property type="match status" value="1"/>
</dbReference>
<keyword evidence="4" id="KW-0472">Membrane</keyword>
<sequence length="691" mass="76392">MIGKRTRLILLFSAFLVILAVLHFRGLDAPLYYDSVYLAENEYAFVQGPLQVLALFPQRPAAMLSFYLNYCVTGLSPEGFRIINGLLIAGTAFLVSLITLILLRISYQDKDFLREIQDSCASADRVSQNSLFSFGPGGSDRDIVVCAIVTGLFFLIHPVQVFLVLYAWQRMAILAAFFYCAAFLAYLCARIGFLRPAWAGYFLAGILFLLAVASKENAITLPGIIVLAELAFFRVTWKTAFKEASILAIGLVALLAVFSFLERPHGEILQDSGILTTVRQYYRESGISLPQIVLNQCRMVFEYIALILFPDPDRVQFISPQVISRSFFESLEGTASVAGTGILILSGVILLWKRPMVGFGILFFLVNLLPEALLVPQYLFISYRALLPMVGLLVAAADTLLWVWRSVGKLQMAKSLRAALAVGLLLGFSFTGASTWAKVDTWSNPLALWTEVVNRMPEDYTITEKHGTMQALNTLGIHLQREGRNQEAIDCHLRALQVSPGHRLTYIALGNAYAAAGHNDEAEQAYGEALAAKRDADKAHVGMGMLLLKQGRTAEARIHVTKAMALSPHNPEYRNLMATIDLQEGKYTDAMVHLRKALELKPDYAEAEFHLGKVFSRLGSPNDAAVHFSRAITMNPKHWQARNDLGILLAKSGRAREAVAHFQQALALNPEDPAIRANLKTALEQAGLPPQ</sequence>
<feature type="transmembrane region" description="Helical" evidence="4">
    <location>
        <begin position="385"/>
        <end position="404"/>
    </location>
</feature>
<feature type="transmembrane region" description="Helical" evidence="4">
    <location>
        <begin position="196"/>
        <end position="213"/>
    </location>
</feature>
<protein>
    <submittedName>
        <fullName evidence="5">Flp pilus assembly protein TadD</fullName>
    </submittedName>
</protein>
<feature type="transmembrane region" description="Helical" evidence="4">
    <location>
        <begin position="416"/>
        <end position="437"/>
    </location>
</feature>
<name>I4CAS4_DESTA</name>
<evidence type="ECO:0000256" key="3">
    <source>
        <dbReference type="PROSITE-ProRule" id="PRU00339"/>
    </source>
</evidence>
<keyword evidence="2 3" id="KW-0802">TPR repeat</keyword>
<evidence type="ECO:0000313" key="5">
    <source>
        <dbReference type="EMBL" id="AFM26665.1"/>
    </source>
</evidence>
<dbReference type="eggNOG" id="COG0457">
    <property type="taxonomic scope" value="Bacteria"/>
</dbReference>
<dbReference type="InterPro" id="IPR052346">
    <property type="entry name" value="O-mannosyl-transferase_TMTC"/>
</dbReference>
<dbReference type="Pfam" id="PF07719">
    <property type="entry name" value="TPR_2"/>
    <property type="match status" value="1"/>
</dbReference>
<evidence type="ECO:0000256" key="4">
    <source>
        <dbReference type="SAM" id="Phobius"/>
    </source>
</evidence>
<feature type="transmembrane region" description="Helical" evidence="4">
    <location>
        <begin position="334"/>
        <end position="352"/>
    </location>
</feature>
<feature type="transmembrane region" description="Helical" evidence="4">
    <location>
        <begin position="143"/>
        <end position="165"/>
    </location>
</feature>
<dbReference type="RefSeq" id="WP_014811791.1">
    <property type="nucleotide sequence ID" value="NC_018025.1"/>
</dbReference>
<feature type="repeat" description="TPR" evidence="3">
    <location>
        <begin position="469"/>
        <end position="502"/>
    </location>
</feature>
<dbReference type="InterPro" id="IPR019734">
    <property type="entry name" value="TPR_rpt"/>
</dbReference>
<dbReference type="PROSITE" id="PS50005">
    <property type="entry name" value="TPR"/>
    <property type="match status" value="6"/>
</dbReference>
<dbReference type="HOGENOM" id="CLU_011615_5_1_7"/>
<keyword evidence="4" id="KW-1133">Transmembrane helix</keyword>
<proteinExistence type="predicted"/>
<evidence type="ECO:0000313" key="6">
    <source>
        <dbReference type="Proteomes" id="UP000006055"/>
    </source>
</evidence>
<dbReference type="InterPro" id="IPR013105">
    <property type="entry name" value="TPR_2"/>
</dbReference>
<dbReference type="GO" id="GO:0030968">
    <property type="term" value="P:endoplasmic reticulum unfolded protein response"/>
    <property type="evidence" value="ECO:0007669"/>
    <property type="project" value="TreeGrafter"/>
</dbReference>
<evidence type="ECO:0000256" key="1">
    <source>
        <dbReference type="ARBA" id="ARBA00022737"/>
    </source>
</evidence>
<dbReference type="EMBL" id="CP003360">
    <property type="protein sequence ID" value="AFM26665.1"/>
    <property type="molecule type" value="Genomic_DNA"/>
</dbReference>
<dbReference type="OrthoDB" id="9778850at2"/>
<keyword evidence="1" id="KW-0677">Repeat</keyword>
<dbReference type="SMART" id="SM00028">
    <property type="entry name" value="TPR"/>
    <property type="match status" value="6"/>
</dbReference>
<keyword evidence="6" id="KW-1185">Reference proteome</keyword>
<keyword evidence="4" id="KW-0812">Transmembrane</keyword>
<dbReference type="SUPFAM" id="SSF81901">
    <property type="entry name" value="HCP-like"/>
    <property type="match status" value="1"/>
</dbReference>
<feature type="transmembrane region" description="Helical" evidence="4">
    <location>
        <begin position="82"/>
        <end position="103"/>
    </location>
</feature>
<feature type="repeat" description="TPR" evidence="3">
    <location>
        <begin position="639"/>
        <end position="672"/>
    </location>
</feature>
<dbReference type="PANTHER" id="PTHR44227">
    <property type="match status" value="1"/>
</dbReference>
<dbReference type="Pfam" id="PF13414">
    <property type="entry name" value="TPR_11"/>
    <property type="match status" value="1"/>
</dbReference>
<dbReference type="KEGG" id="dti:Desti_4025"/>
<gene>
    <name evidence="5" type="ordered locus">Desti_4025</name>
</gene>
<reference evidence="6" key="1">
    <citation type="submission" date="2012-06" db="EMBL/GenBank/DDBJ databases">
        <title>Complete sequence of chromosome of Desulfomonile tiedjei DSM 6799.</title>
        <authorList>
            <person name="Lucas S."/>
            <person name="Copeland A."/>
            <person name="Lapidus A."/>
            <person name="Glavina del Rio T."/>
            <person name="Dalin E."/>
            <person name="Tice H."/>
            <person name="Bruce D."/>
            <person name="Goodwin L."/>
            <person name="Pitluck S."/>
            <person name="Peters L."/>
            <person name="Ovchinnikova G."/>
            <person name="Zeytun A."/>
            <person name="Lu M."/>
            <person name="Kyrpides N."/>
            <person name="Mavromatis K."/>
            <person name="Ivanova N."/>
            <person name="Brettin T."/>
            <person name="Detter J.C."/>
            <person name="Han C."/>
            <person name="Larimer F."/>
            <person name="Land M."/>
            <person name="Hauser L."/>
            <person name="Markowitz V."/>
            <person name="Cheng J.-F."/>
            <person name="Hugenholtz P."/>
            <person name="Woyke T."/>
            <person name="Wu D."/>
            <person name="Spring S."/>
            <person name="Schroeder M."/>
            <person name="Brambilla E."/>
            <person name="Klenk H.-P."/>
            <person name="Eisen J.A."/>
        </authorList>
    </citation>
    <scope>NUCLEOTIDE SEQUENCE [LARGE SCALE GENOMIC DNA]</scope>
    <source>
        <strain evidence="6">ATCC 49306 / DSM 6799 / DCB-1</strain>
    </source>
</reference>
<dbReference type="GO" id="GO:0000030">
    <property type="term" value="F:mannosyltransferase activity"/>
    <property type="evidence" value="ECO:0007669"/>
    <property type="project" value="TreeGrafter"/>
</dbReference>
<dbReference type="Gene3D" id="1.25.40.10">
    <property type="entry name" value="Tetratricopeptide repeat domain"/>
    <property type="match status" value="1"/>
</dbReference>
<dbReference type="InterPro" id="IPR011990">
    <property type="entry name" value="TPR-like_helical_dom_sf"/>
</dbReference>
<evidence type="ECO:0000256" key="2">
    <source>
        <dbReference type="ARBA" id="ARBA00022803"/>
    </source>
</evidence>
<dbReference type="GO" id="GO:0035269">
    <property type="term" value="P:protein O-linked glycosylation via mannose"/>
    <property type="evidence" value="ECO:0007669"/>
    <property type="project" value="TreeGrafter"/>
</dbReference>
<dbReference type="Proteomes" id="UP000006055">
    <property type="component" value="Chromosome"/>
</dbReference>
<feature type="transmembrane region" description="Helical" evidence="4">
    <location>
        <begin position="219"/>
        <end position="237"/>
    </location>
</feature>